<proteinExistence type="predicted"/>
<dbReference type="KEGG" id="tva:4762378"/>
<name>A2ES79_TRIV3</name>
<dbReference type="Gene3D" id="3.80.10.10">
    <property type="entry name" value="Ribonuclease Inhibitor"/>
    <property type="match status" value="3"/>
</dbReference>
<gene>
    <name evidence="1" type="ORF">TVAG_453340</name>
</gene>
<dbReference type="STRING" id="5722.A2ES79"/>
<organism evidence="1 2">
    <name type="scientific">Trichomonas vaginalis (strain ATCC PRA-98 / G3)</name>
    <dbReference type="NCBI Taxonomy" id="412133"/>
    <lineage>
        <taxon>Eukaryota</taxon>
        <taxon>Metamonada</taxon>
        <taxon>Parabasalia</taxon>
        <taxon>Trichomonadida</taxon>
        <taxon>Trichomonadidae</taxon>
        <taxon>Trichomonas</taxon>
    </lineage>
</organism>
<dbReference type="Proteomes" id="UP000001542">
    <property type="component" value="Unassembled WGS sequence"/>
</dbReference>
<reference evidence="1" key="1">
    <citation type="submission" date="2006-10" db="EMBL/GenBank/DDBJ databases">
        <authorList>
            <person name="Amadeo P."/>
            <person name="Zhao Q."/>
            <person name="Wortman J."/>
            <person name="Fraser-Liggett C."/>
            <person name="Carlton J."/>
        </authorList>
    </citation>
    <scope>NUCLEOTIDE SEQUENCE</scope>
    <source>
        <strain evidence="1">G3</strain>
    </source>
</reference>
<dbReference type="EMBL" id="DS113473">
    <property type="protein sequence ID" value="EAY04516.1"/>
    <property type="molecule type" value="Genomic_DNA"/>
</dbReference>
<keyword evidence="2" id="KW-1185">Reference proteome</keyword>
<protein>
    <submittedName>
        <fullName evidence="1">Surface antigen BspA-like</fullName>
    </submittedName>
</protein>
<dbReference type="InterPro" id="IPR026906">
    <property type="entry name" value="LRR_5"/>
</dbReference>
<dbReference type="InterPro" id="IPR053139">
    <property type="entry name" value="Surface_bspA-like"/>
</dbReference>
<dbReference type="PANTHER" id="PTHR45661:SF3">
    <property type="entry name" value="IG-LIKE DOMAIN-CONTAINING PROTEIN"/>
    <property type="match status" value="1"/>
</dbReference>
<dbReference type="SUPFAM" id="SSF52058">
    <property type="entry name" value="L domain-like"/>
    <property type="match status" value="2"/>
</dbReference>
<dbReference type="InParanoid" id="A2ES79"/>
<evidence type="ECO:0000313" key="2">
    <source>
        <dbReference type="Proteomes" id="UP000001542"/>
    </source>
</evidence>
<reference evidence="1" key="2">
    <citation type="journal article" date="2007" name="Science">
        <title>Draft genome sequence of the sexually transmitted pathogen Trichomonas vaginalis.</title>
        <authorList>
            <person name="Carlton J.M."/>
            <person name="Hirt R.P."/>
            <person name="Silva J.C."/>
            <person name="Delcher A.L."/>
            <person name="Schatz M."/>
            <person name="Zhao Q."/>
            <person name="Wortman J.R."/>
            <person name="Bidwell S.L."/>
            <person name="Alsmark U.C.M."/>
            <person name="Besteiro S."/>
            <person name="Sicheritz-Ponten T."/>
            <person name="Noel C.J."/>
            <person name="Dacks J.B."/>
            <person name="Foster P.G."/>
            <person name="Simillion C."/>
            <person name="Van de Peer Y."/>
            <person name="Miranda-Saavedra D."/>
            <person name="Barton G.J."/>
            <person name="Westrop G.D."/>
            <person name="Mueller S."/>
            <person name="Dessi D."/>
            <person name="Fiori P.L."/>
            <person name="Ren Q."/>
            <person name="Paulsen I."/>
            <person name="Zhang H."/>
            <person name="Bastida-Corcuera F.D."/>
            <person name="Simoes-Barbosa A."/>
            <person name="Brown M.T."/>
            <person name="Hayes R.D."/>
            <person name="Mukherjee M."/>
            <person name="Okumura C.Y."/>
            <person name="Schneider R."/>
            <person name="Smith A.J."/>
            <person name="Vanacova S."/>
            <person name="Villalvazo M."/>
            <person name="Haas B.J."/>
            <person name="Pertea M."/>
            <person name="Feldblyum T.V."/>
            <person name="Utterback T.R."/>
            <person name="Shu C.L."/>
            <person name="Osoegawa K."/>
            <person name="de Jong P.J."/>
            <person name="Hrdy I."/>
            <person name="Horvathova L."/>
            <person name="Zubacova Z."/>
            <person name="Dolezal P."/>
            <person name="Malik S.B."/>
            <person name="Logsdon J.M. Jr."/>
            <person name="Henze K."/>
            <person name="Gupta A."/>
            <person name="Wang C.C."/>
            <person name="Dunne R.L."/>
            <person name="Upcroft J.A."/>
            <person name="Upcroft P."/>
            <person name="White O."/>
            <person name="Salzberg S.L."/>
            <person name="Tang P."/>
            <person name="Chiu C.-H."/>
            <person name="Lee Y.-S."/>
            <person name="Embley T.M."/>
            <person name="Coombs G.H."/>
            <person name="Mottram J.C."/>
            <person name="Tachezy J."/>
            <person name="Fraser-Liggett C.M."/>
            <person name="Johnson P.J."/>
        </authorList>
    </citation>
    <scope>NUCLEOTIDE SEQUENCE [LARGE SCALE GENOMIC DNA]</scope>
    <source>
        <strain evidence="1">G3</strain>
    </source>
</reference>
<dbReference type="PANTHER" id="PTHR45661">
    <property type="entry name" value="SURFACE ANTIGEN"/>
    <property type="match status" value="1"/>
</dbReference>
<dbReference type="AlphaFoldDB" id="A2ES79"/>
<sequence>MSSCTELLSLNSSLFSYCSQLSRFEMPPKITYISYGCFRATTSLTEIILPDSVTEIAGYDVTHFRVFGDSGLKRVGISENSQLRKLGTDVFSNTQLTYFYIPQYCTDIGPSSFQGCPITEFRIDSRNTIFKTDKKIIYTGNDNSTIFFVSSVLTGTFYIPPYVTSIGKNSFRGSKLSYVILHDRVSSISSYCFCASSIKEFTFNSMLTIVISNMFSFNVVITKVNLTESIVTIEDSAFYNCVNLKDIILPKSLKTISYGAFENCRSLTHISLPANLTSLGAGVFSGTSSSLVIDSQNPSFQVDDYIMLKDSNQTVFYYLGSDSKYDVRIRNSCNRIDPGTFKSKSLRSVIFDNNENIVIGESAFELSTIQTISFPRGLSQIDRQAFRDCSLLTSVTFEGELITKIPDFCFYNNPKLKTITLPKSIQSIGTSAFQYCPSLQDIGLSALQNIQTIGMQSFANIGLTTANLATSISSVGLQAFYSSKVTEITISCSIPQEMCRLCDELTTLNLRGNVESIGKFAFYECSSLTGFTIPSDLQRIYDFAFQSCTSLSDIRMEMDGNLKSIEGGCFYDCPNLRTITLNPDDRRFLFENGALTYYNKSKLIVFLPYSGIKNFIVPMDMEEIGSCAFMGSPSLIRVFFNGNKIKDIGYQSFKDCPNLNLIFFSSPSLKTIGTDAFKGCPLLRKCGAFSVPASIQNTFLNVGIPKIAFSDDCDPMNSCKIGHKIAISPELLFPFLYM</sequence>
<accession>A2ES79</accession>
<dbReference type="Pfam" id="PF13306">
    <property type="entry name" value="LRR_5"/>
    <property type="match status" value="5"/>
</dbReference>
<evidence type="ECO:0000313" key="1">
    <source>
        <dbReference type="EMBL" id="EAY04516.1"/>
    </source>
</evidence>
<dbReference type="RefSeq" id="XP_001316739.1">
    <property type="nucleotide sequence ID" value="XM_001316704.1"/>
</dbReference>
<dbReference type="VEuPathDB" id="TrichDB:TVAGG3_0612050"/>
<dbReference type="VEuPathDB" id="TrichDB:TVAG_453340"/>
<dbReference type="InterPro" id="IPR032675">
    <property type="entry name" value="LRR_dom_sf"/>
</dbReference>